<feature type="domain" description="4-O-methyl-glucuronoyl methylesterase-like" evidence="4">
    <location>
        <begin position="186"/>
        <end position="323"/>
    </location>
</feature>
<evidence type="ECO:0000256" key="2">
    <source>
        <dbReference type="ARBA" id="ARBA00022729"/>
    </source>
</evidence>
<protein>
    <submittedName>
        <fullName evidence="5">Prolyl oligopeptidase family serine peptidase</fullName>
    </submittedName>
</protein>
<evidence type="ECO:0000256" key="1">
    <source>
        <dbReference type="ARBA" id="ARBA00022487"/>
    </source>
</evidence>
<keyword evidence="3" id="KW-0378">Hydrolase</keyword>
<keyword evidence="6" id="KW-1185">Reference proteome</keyword>
<evidence type="ECO:0000259" key="4">
    <source>
        <dbReference type="Pfam" id="PF22244"/>
    </source>
</evidence>
<evidence type="ECO:0000313" key="5">
    <source>
        <dbReference type="EMBL" id="KAA5541958.1"/>
    </source>
</evidence>
<name>A0A5M6D373_9BACT</name>
<dbReference type="PANTHER" id="PTHR22946:SF9">
    <property type="entry name" value="POLYKETIDE TRANSFERASE AF380"/>
    <property type="match status" value="1"/>
</dbReference>
<dbReference type="InterPro" id="IPR029058">
    <property type="entry name" value="AB_hydrolase_fold"/>
</dbReference>
<dbReference type="AlphaFoldDB" id="A0A5M6D373"/>
<dbReference type="PANTHER" id="PTHR22946">
    <property type="entry name" value="DIENELACTONE HYDROLASE DOMAIN-CONTAINING PROTEIN-RELATED"/>
    <property type="match status" value="1"/>
</dbReference>
<dbReference type="InterPro" id="IPR050261">
    <property type="entry name" value="FrsA_esterase"/>
</dbReference>
<dbReference type="EMBL" id="VWOX01000009">
    <property type="protein sequence ID" value="KAA5541958.1"/>
    <property type="molecule type" value="Genomic_DNA"/>
</dbReference>
<gene>
    <name evidence="5" type="ORF">FYK55_16690</name>
</gene>
<keyword evidence="2" id="KW-0732">Signal</keyword>
<dbReference type="Gene3D" id="3.40.50.1820">
    <property type="entry name" value="alpha/beta hydrolase"/>
    <property type="match status" value="1"/>
</dbReference>
<keyword evidence="1" id="KW-0719">Serine esterase</keyword>
<dbReference type="GO" id="GO:0052689">
    <property type="term" value="F:carboxylic ester hydrolase activity"/>
    <property type="evidence" value="ECO:0007669"/>
    <property type="project" value="UniProtKB-KW"/>
</dbReference>
<organism evidence="5 6">
    <name type="scientific">Roseiconus nitratireducens</name>
    <dbReference type="NCBI Taxonomy" id="2605748"/>
    <lineage>
        <taxon>Bacteria</taxon>
        <taxon>Pseudomonadati</taxon>
        <taxon>Planctomycetota</taxon>
        <taxon>Planctomycetia</taxon>
        <taxon>Pirellulales</taxon>
        <taxon>Pirellulaceae</taxon>
        <taxon>Roseiconus</taxon>
    </lineage>
</organism>
<dbReference type="Pfam" id="PF22244">
    <property type="entry name" value="GCE_fung"/>
    <property type="match status" value="1"/>
</dbReference>
<sequence length="363" mass="40601">MIGTCTGKGALAEEPPARQLPRFDLLQYRDEGGQRHPVKSEADWQRRRSSVLQAMSSVMGAFDAERRRCPLDMQLVETVDCGSYQRQLIRYQSEPGCDVPAYLCVPKTALGPAGRVAPAVLCLHPTDLQHGHQVVVGIAGRPNRQYAAELAQRGFVTLSPSYPLMADYQPDLENLGWQSGTAKAIWDNRRGLDLLESLPFVRGNRFAAIGHSLGGHNAVYTACFDQRIAVIVSSCGLDCYVDYYDGDAERWRPGHGWCQQRYMPQMAAYQNRLQEIPFDFPELIGALAPRRTLIIAPKHDTNFRAASVDRIAAAARDVYRLLGVPDRLQVLHPDCDHDFPEAMRERAYRLIEETLAPDAPDPE</sequence>
<reference evidence="5 6" key="1">
    <citation type="submission" date="2019-08" db="EMBL/GenBank/DDBJ databases">
        <authorList>
            <person name="Dhanesh K."/>
            <person name="Kumar G."/>
            <person name="Sasikala C."/>
            <person name="Venkata Ramana C."/>
        </authorList>
    </citation>
    <scope>NUCLEOTIDE SEQUENCE [LARGE SCALE GENOMIC DNA]</scope>
    <source>
        <strain evidence="5 6">JC645</strain>
    </source>
</reference>
<dbReference type="SUPFAM" id="SSF53474">
    <property type="entry name" value="alpha/beta-Hydrolases"/>
    <property type="match status" value="1"/>
</dbReference>
<evidence type="ECO:0000313" key="6">
    <source>
        <dbReference type="Proteomes" id="UP000324479"/>
    </source>
</evidence>
<evidence type="ECO:0000256" key="3">
    <source>
        <dbReference type="ARBA" id="ARBA00022801"/>
    </source>
</evidence>
<proteinExistence type="predicted"/>
<accession>A0A5M6D373</accession>
<comment type="caution">
    <text evidence="5">The sequence shown here is derived from an EMBL/GenBank/DDBJ whole genome shotgun (WGS) entry which is preliminary data.</text>
</comment>
<dbReference type="InterPro" id="IPR054579">
    <property type="entry name" value="GCE-like_dom"/>
</dbReference>
<dbReference type="Proteomes" id="UP000324479">
    <property type="component" value="Unassembled WGS sequence"/>
</dbReference>